<evidence type="ECO:0000256" key="2">
    <source>
        <dbReference type="PIRSR" id="PIRSR640198-2"/>
    </source>
</evidence>
<dbReference type="InterPro" id="IPR036597">
    <property type="entry name" value="Fido-like_dom_sf"/>
</dbReference>
<proteinExistence type="predicted"/>
<feature type="domain" description="Fido" evidence="4">
    <location>
        <begin position="140"/>
        <end position="289"/>
    </location>
</feature>
<dbReference type="RefSeq" id="WP_114592506.1">
    <property type="nucleotide sequence ID" value="NZ_CP031165.1"/>
</dbReference>
<dbReference type="AlphaFoldDB" id="A0A346Y0X1"/>
<dbReference type="InterPro" id="IPR040198">
    <property type="entry name" value="Fido_containing"/>
</dbReference>
<feature type="region of interest" description="Disordered" evidence="3">
    <location>
        <begin position="1"/>
        <end position="21"/>
    </location>
</feature>
<sequence length="410" mass="44043">MRFTRGTYVAQQRPADPGGYGGRANRRAMTYEAFVPTPVADIDIVLAGHAASDVADAEAALARMDQAGAGTAGLETLGRSLLRSEAVASSWIEALRVSHRRLAEAERGAPGQSYDEARRVLGNVHALAAAVEIGAASTPFEVTDIQSMHGMLMATSSVREDRERAGTFRTEPVFIGGTTPKDAEYVGPPAARVNDLVADLVDFVNTRQDLSPTVVAAVAHAQFESIHPFHDGNGRVGRCLVHTVLRRGGFGPVMPPVSIAIANMGRRYVDGLNAFRRNDLDGWISTFAPAITLACEATTGLARRLEDLRRQWGSTLRTARTTAGRRAPRSDSALVASLDVLADLPAFHAKDLAERLGVTWRAAQDAVVELQNAGIVRQVTAGRGNRLYEAAEIFDLLDAFEHDPVPFRTG</sequence>
<evidence type="ECO:0000256" key="1">
    <source>
        <dbReference type="PIRSR" id="PIRSR640198-1"/>
    </source>
</evidence>
<evidence type="ECO:0000313" key="5">
    <source>
        <dbReference type="EMBL" id="AXV08118.1"/>
    </source>
</evidence>
<dbReference type="PROSITE" id="PS51459">
    <property type="entry name" value="FIDO"/>
    <property type="match status" value="1"/>
</dbReference>
<gene>
    <name evidence="5" type="ORF">DVS28_a3443</name>
</gene>
<evidence type="ECO:0000313" key="6">
    <source>
        <dbReference type="Proteomes" id="UP000264006"/>
    </source>
</evidence>
<name>A0A346Y0X1_9ACTN</name>
<dbReference type="SUPFAM" id="SSF46785">
    <property type="entry name" value="Winged helix' DNA-binding domain"/>
    <property type="match status" value="1"/>
</dbReference>
<dbReference type="OrthoDB" id="9813719at2"/>
<evidence type="ECO:0000256" key="3">
    <source>
        <dbReference type="SAM" id="MobiDB-lite"/>
    </source>
</evidence>
<dbReference type="InterPro" id="IPR036390">
    <property type="entry name" value="WH_DNA-bd_sf"/>
</dbReference>
<dbReference type="KEGG" id="euz:DVS28_a3443"/>
<feature type="active site" evidence="1">
    <location>
        <position position="227"/>
    </location>
</feature>
<keyword evidence="2" id="KW-0547">Nucleotide-binding</keyword>
<dbReference type="EMBL" id="CP031165">
    <property type="protein sequence ID" value="AXV08118.1"/>
    <property type="molecule type" value="Genomic_DNA"/>
</dbReference>
<dbReference type="PANTHER" id="PTHR13504">
    <property type="entry name" value="FIDO DOMAIN-CONTAINING PROTEIN DDB_G0283145"/>
    <property type="match status" value="1"/>
</dbReference>
<dbReference type="SUPFAM" id="SSF140931">
    <property type="entry name" value="Fic-like"/>
    <property type="match status" value="1"/>
</dbReference>
<evidence type="ECO:0000259" key="4">
    <source>
        <dbReference type="PROSITE" id="PS51459"/>
    </source>
</evidence>
<dbReference type="GO" id="GO:0005524">
    <property type="term" value="F:ATP binding"/>
    <property type="evidence" value="ECO:0007669"/>
    <property type="project" value="UniProtKB-KW"/>
</dbReference>
<feature type="binding site" evidence="2">
    <location>
        <begin position="231"/>
        <end position="238"/>
    </location>
    <ligand>
        <name>ATP</name>
        <dbReference type="ChEBI" id="CHEBI:30616"/>
    </ligand>
</feature>
<dbReference type="Proteomes" id="UP000264006">
    <property type="component" value="Chromosome"/>
</dbReference>
<reference evidence="5 6" key="1">
    <citation type="submission" date="2018-09" db="EMBL/GenBank/DDBJ databases">
        <title>Complete genome sequence of Euzebya sp. DY32-46 isolated from seawater of Pacific Ocean.</title>
        <authorList>
            <person name="Xu L."/>
            <person name="Wu Y.-H."/>
            <person name="Xu X.-W."/>
        </authorList>
    </citation>
    <scope>NUCLEOTIDE SEQUENCE [LARGE SCALE GENOMIC DNA]</scope>
    <source>
        <strain evidence="5 6">DY32-46</strain>
    </source>
</reference>
<dbReference type="Gene3D" id="1.10.3290.10">
    <property type="entry name" value="Fido-like domain"/>
    <property type="match status" value="1"/>
</dbReference>
<dbReference type="PANTHER" id="PTHR13504:SF38">
    <property type="entry name" value="FIDO DOMAIN-CONTAINING PROTEIN"/>
    <property type="match status" value="1"/>
</dbReference>
<keyword evidence="2" id="KW-0067">ATP-binding</keyword>
<accession>A0A346Y0X1</accession>
<dbReference type="Pfam" id="PF02661">
    <property type="entry name" value="Fic"/>
    <property type="match status" value="1"/>
</dbReference>
<dbReference type="Pfam" id="PF13784">
    <property type="entry name" value="Fic_N"/>
    <property type="match status" value="1"/>
</dbReference>
<keyword evidence="6" id="KW-1185">Reference proteome</keyword>
<protein>
    <recommendedName>
        <fullName evidence="4">Fido domain-containing protein</fullName>
    </recommendedName>
</protein>
<organism evidence="5 6">
    <name type="scientific">Euzebya pacifica</name>
    <dbReference type="NCBI Taxonomy" id="1608957"/>
    <lineage>
        <taxon>Bacteria</taxon>
        <taxon>Bacillati</taxon>
        <taxon>Actinomycetota</taxon>
        <taxon>Nitriliruptoria</taxon>
        <taxon>Euzebyales</taxon>
    </lineage>
</organism>
<dbReference type="InterPro" id="IPR025758">
    <property type="entry name" value="Fic/DOC_N"/>
</dbReference>
<dbReference type="InterPro" id="IPR003812">
    <property type="entry name" value="Fido"/>
</dbReference>